<dbReference type="CDD" id="cd04171">
    <property type="entry name" value="SelB"/>
    <property type="match status" value="1"/>
</dbReference>
<dbReference type="InterPro" id="IPR015191">
    <property type="entry name" value="SelB_WHD4"/>
</dbReference>
<dbReference type="KEGG" id="tti:THITH_11725"/>
<evidence type="ECO:0000256" key="3">
    <source>
        <dbReference type="ARBA" id="ARBA00022490"/>
    </source>
</evidence>
<dbReference type="InterPro" id="IPR036390">
    <property type="entry name" value="WH_DNA-bd_sf"/>
</dbReference>
<keyword evidence="10" id="KW-0251">Elongation factor</keyword>
<dbReference type="CDD" id="cd15491">
    <property type="entry name" value="selB_III"/>
    <property type="match status" value="1"/>
</dbReference>
<gene>
    <name evidence="10" type="ORF">THITH_11725</name>
</gene>
<dbReference type="PANTHER" id="PTHR43721:SF9">
    <property type="entry name" value="GTP-BINDING PROTEIN 1"/>
    <property type="match status" value="1"/>
</dbReference>
<organism evidence="10 11">
    <name type="scientific">Thioalkalivibrio paradoxus ARh 1</name>
    <dbReference type="NCBI Taxonomy" id="713585"/>
    <lineage>
        <taxon>Bacteria</taxon>
        <taxon>Pseudomonadati</taxon>
        <taxon>Pseudomonadota</taxon>
        <taxon>Gammaproteobacteria</taxon>
        <taxon>Chromatiales</taxon>
        <taxon>Ectothiorhodospiraceae</taxon>
        <taxon>Thioalkalivibrio</taxon>
    </lineage>
</organism>
<dbReference type="Pfam" id="PF21214">
    <property type="entry name" value="WHD_2nd_SelB_bact"/>
    <property type="match status" value="1"/>
</dbReference>
<dbReference type="Gene3D" id="3.40.50.300">
    <property type="entry name" value="P-loop containing nucleotide triphosphate hydrolases"/>
    <property type="match status" value="1"/>
</dbReference>
<dbReference type="Gene3D" id="2.40.30.10">
    <property type="entry name" value="Translation factors"/>
    <property type="match status" value="1"/>
</dbReference>
<keyword evidence="3" id="KW-0963">Cytoplasm</keyword>
<dbReference type="InterPro" id="IPR036388">
    <property type="entry name" value="WH-like_DNA-bd_sf"/>
</dbReference>
<dbReference type="InterPro" id="IPR027417">
    <property type="entry name" value="P-loop_NTPase"/>
</dbReference>
<dbReference type="InterPro" id="IPR009000">
    <property type="entry name" value="Transl_B-barrel_sf"/>
</dbReference>
<keyword evidence="4" id="KW-0547">Nucleotide-binding</keyword>
<dbReference type="GO" id="GO:0003924">
    <property type="term" value="F:GTPase activity"/>
    <property type="evidence" value="ECO:0007669"/>
    <property type="project" value="InterPro"/>
</dbReference>
<dbReference type="SUPFAM" id="SSF50447">
    <property type="entry name" value="Translation proteins"/>
    <property type="match status" value="1"/>
</dbReference>
<comment type="subcellular location">
    <subcellularLocation>
        <location evidence="1">Cytoplasm</location>
    </subcellularLocation>
</comment>
<dbReference type="PROSITE" id="PS51722">
    <property type="entry name" value="G_TR_2"/>
    <property type="match status" value="1"/>
</dbReference>
<comment type="function">
    <text evidence="7">Translation factor necessary for the incorporation of selenocysteine into proteins. It probably replaces EF-Tu for the insertion of selenocysteine directed by the UGA codon. SelB binds GTP and GDP.</text>
</comment>
<dbReference type="Pfam" id="PF09107">
    <property type="entry name" value="WHD_3rd_SelB"/>
    <property type="match status" value="1"/>
</dbReference>
<dbReference type="InterPro" id="IPR004161">
    <property type="entry name" value="EFTu-like_2"/>
</dbReference>
<dbReference type="AlphaFoldDB" id="W0DJM3"/>
<dbReference type="Pfam" id="PF03144">
    <property type="entry name" value="GTP_EFTU_D2"/>
    <property type="match status" value="1"/>
</dbReference>
<dbReference type="GO" id="GO:0001514">
    <property type="term" value="P:selenocysteine incorporation"/>
    <property type="evidence" value="ECO:0007669"/>
    <property type="project" value="InterPro"/>
</dbReference>
<dbReference type="NCBIfam" id="TIGR00475">
    <property type="entry name" value="selB"/>
    <property type="match status" value="1"/>
</dbReference>
<dbReference type="SUPFAM" id="SSF50465">
    <property type="entry name" value="EF-Tu/eEF-1alpha/eIF2-gamma C-terminal domain"/>
    <property type="match status" value="1"/>
</dbReference>
<dbReference type="InterPro" id="IPR015190">
    <property type="entry name" value="Elong_fac_SelB-wing-hlx_typ-2"/>
</dbReference>
<dbReference type="InterPro" id="IPR057335">
    <property type="entry name" value="Beta-barrel_SelB"/>
</dbReference>
<dbReference type="PANTHER" id="PTHR43721">
    <property type="entry name" value="ELONGATION FACTOR TU-RELATED"/>
    <property type="match status" value="1"/>
</dbReference>
<dbReference type="GO" id="GO:0005737">
    <property type="term" value="C:cytoplasm"/>
    <property type="evidence" value="ECO:0007669"/>
    <property type="project" value="UniProtKB-SubCell"/>
</dbReference>
<dbReference type="GO" id="GO:0005525">
    <property type="term" value="F:GTP binding"/>
    <property type="evidence" value="ECO:0007669"/>
    <property type="project" value="UniProtKB-KW"/>
</dbReference>
<dbReference type="InterPro" id="IPR005225">
    <property type="entry name" value="Small_GTP-bd"/>
</dbReference>
<feature type="domain" description="Tr-type G" evidence="9">
    <location>
        <begin position="1"/>
        <end position="171"/>
    </location>
</feature>
<dbReference type="InterPro" id="IPR004535">
    <property type="entry name" value="Transl_elong_SelB"/>
</dbReference>
<dbReference type="SUPFAM" id="SSF46785">
    <property type="entry name" value="Winged helix' DNA-binding domain"/>
    <property type="match status" value="3"/>
</dbReference>
<dbReference type="GO" id="GO:0003746">
    <property type="term" value="F:translation elongation factor activity"/>
    <property type="evidence" value="ECO:0007669"/>
    <property type="project" value="UniProtKB-KW"/>
</dbReference>
<evidence type="ECO:0000256" key="6">
    <source>
        <dbReference type="ARBA" id="ARBA00023134"/>
    </source>
</evidence>
<dbReference type="OrthoDB" id="9803139at2"/>
<dbReference type="InterPro" id="IPR048931">
    <property type="entry name" value="WHD_2nd_SelB_bact"/>
</dbReference>
<protein>
    <recommendedName>
        <fullName evidence="2">Selenocysteine-specific elongation factor</fullName>
    </recommendedName>
    <alternativeName>
        <fullName evidence="8">SelB translation factor</fullName>
    </alternativeName>
</protein>
<dbReference type="Proteomes" id="UP000005289">
    <property type="component" value="Chromosome"/>
</dbReference>
<evidence type="ECO:0000259" key="9">
    <source>
        <dbReference type="PROSITE" id="PS51722"/>
    </source>
</evidence>
<dbReference type="InterPro" id="IPR050055">
    <property type="entry name" value="EF-Tu_GTPase"/>
</dbReference>
<keyword evidence="5" id="KW-0648">Protein biosynthesis</keyword>
<dbReference type="CDD" id="cd03696">
    <property type="entry name" value="SelB_II"/>
    <property type="match status" value="1"/>
</dbReference>
<dbReference type="SUPFAM" id="SSF52540">
    <property type="entry name" value="P-loop containing nucleoside triphosphate hydrolases"/>
    <property type="match status" value="1"/>
</dbReference>
<evidence type="ECO:0000313" key="10">
    <source>
        <dbReference type="EMBL" id="AHE98804.1"/>
    </source>
</evidence>
<dbReference type="EMBL" id="CP007029">
    <property type="protein sequence ID" value="AHE98804.1"/>
    <property type="molecule type" value="Genomic_DNA"/>
</dbReference>
<dbReference type="Gene3D" id="1.10.10.10">
    <property type="entry name" value="Winged helix-like DNA-binding domain superfamily/Winged helix DNA-binding domain"/>
    <property type="match status" value="3"/>
</dbReference>
<evidence type="ECO:0000256" key="4">
    <source>
        <dbReference type="ARBA" id="ARBA00022741"/>
    </source>
</evidence>
<keyword evidence="6" id="KW-0342">GTP-binding</keyword>
<evidence type="ECO:0000256" key="8">
    <source>
        <dbReference type="ARBA" id="ARBA00031615"/>
    </source>
</evidence>
<evidence type="ECO:0000256" key="2">
    <source>
        <dbReference type="ARBA" id="ARBA00015953"/>
    </source>
</evidence>
<dbReference type="HOGENOM" id="CLU_023030_2_0_6"/>
<dbReference type="Pfam" id="PF09106">
    <property type="entry name" value="WHD_2nd_SelB"/>
    <property type="match status" value="1"/>
</dbReference>
<dbReference type="InterPro" id="IPR009001">
    <property type="entry name" value="Transl_elong_EF1A/Init_IF2_C"/>
</dbReference>
<dbReference type="GO" id="GO:0003723">
    <property type="term" value="F:RNA binding"/>
    <property type="evidence" value="ECO:0007669"/>
    <property type="project" value="InterPro"/>
</dbReference>
<accession>W0DJM3</accession>
<proteinExistence type="predicted"/>
<reference evidence="10 11" key="1">
    <citation type="submission" date="2013-12" db="EMBL/GenBank/DDBJ databases">
        <authorList>
            <consortium name="DOE Joint Genome Institute"/>
            <person name="Muyzer G."/>
            <person name="Huntemann M."/>
            <person name="Han J."/>
            <person name="Chen A."/>
            <person name="Kyrpides N."/>
            <person name="Mavromatis K."/>
            <person name="Markowitz V."/>
            <person name="Palaniappan K."/>
            <person name="Ivanova N."/>
            <person name="Schaumberg A."/>
            <person name="Pati A."/>
            <person name="Liolios K."/>
            <person name="Nordberg H.P."/>
            <person name="Cantor M.N."/>
            <person name="Hua S.X."/>
            <person name="Woyke T."/>
        </authorList>
    </citation>
    <scope>NUCLEOTIDE SEQUENCE [LARGE SCALE GENOMIC DNA]</scope>
    <source>
        <strain evidence="10 11">ARh 1</strain>
    </source>
</reference>
<dbReference type="Pfam" id="PF00009">
    <property type="entry name" value="GTP_EFTU"/>
    <property type="match status" value="1"/>
</dbReference>
<keyword evidence="11" id="KW-1185">Reference proteome</keyword>
<evidence type="ECO:0000256" key="7">
    <source>
        <dbReference type="ARBA" id="ARBA00025526"/>
    </source>
</evidence>
<evidence type="ECO:0000256" key="1">
    <source>
        <dbReference type="ARBA" id="ARBA00004496"/>
    </source>
</evidence>
<name>W0DJM3_9GAMM</name>
<evidence type="ECO:0000256" key="5">
    <source>
        <dbReference type="ARBA" id="ARBA00022917"/>
    </source>
</evidence>
<dbReference type="STRING" id="713585.THITH_11725"/>
<dbReference type="NCBIfam" id="TIGR00231">
    <property type="entry name" value="small_GTP"/>
    <property type="match status" value="1"/>
</dbReference>
<dbReference type="Pfam" id="PF25461">
    <property type="entry name" value="Beta-barrel_SelB"/>
    <property type="match status" value="1"/>
</dbReference>
<evidence type="ECO:0000313" key="11">
    <source>
        <dbReference type="Proteomes" id="UP000005289"/>
    </source>
</evidence>
<sequence length="638" mass="69520">MIVGTAGHIDHGKTALVKALTGIDADRLAEEQTRGITLDLGYAYQRLASGEVLGFVDVPGHEKLVHNMLAGATGIDFVLLVIAADDGPMPQTREHLEILELLGLNRGAVALTKIDLADQARLAALQGEVRALLAPTGLAQAPVFPVSAMTGAGVDALREHLHAAAAAIPPRPGTGRFRLAIDRRFTLRGAGTVVTGTAHAGQVRVGDELVLSPSGQPVRVRGIHAQNRAAETGIAGQRCALNLTGPGLDKDAIARGDWVIDPELHRPSARIDARVHVPGDAPKPLRHWSPVHLHLGSARLMARVAVLEGDAIEPGTQGFAQLVLENQTHALRGDRFVLRDPSARHNLAGGTVLDDRPPARGRRRPARIALLRALAVDDPTEALAAMLPHAERGLNLRDFTRMWNLDDSWASAQAISAGLRAVETAAGPVAFAPEHWDALRQRTLAMLAEEHQRHPERLGPDRERLRRRAAPRVERPVFGALLDEMTAAGDVVLNAPWIHLPGHQVTLAPTDERIWLQDIRPMLGARPFNPPRVRDIARALRLEEDRVRRLMRQLAGMGEVYKVAHDHYYTRAAVADLAAIARDLSEHEGKALAAPFRDRIATGRKVAIQILEFFDRIGYSRRVGDEHRIFPDSLLKLR</sequence>
<dbReference type="RefSeq" id="WP_006747965.1">
    <property type="nucleotide sequence ID" value="NZ_CP007029.1"/>
</dbReference>
<dbReference type="InterPro" id="IPR000795">
    <property type="entry name" value="T_Tr_GTP-bd_dom"/>
</dbReference>